<organism evidence="1 2">
    <name type="scientific">Candidatus Roizmanbacteria bacterium RIFCSPHIGHO2_02_FULL_38_11</name>
    <dbReference type="NCBI Taxonomy" id="1802039"/>
    <lineage>
        <taxon>Bacteria</taxon>
        <taxon>Candidatus Roizmaniibacteriota</taxon>
    </lineage>
</organism>
<comment type="caution">
    <text evidence="1">The sequence shown here is derived from an EMBL/GenBank/DDBJ whole genome shotgun (WGS) entry which is preliminary data.</text>
</comment>
<name>A0A1F7GYQ2_9BACT</name>
<reference evidence="1 2" key="1">
    <citation type="journal article" date="2016" name="Nat. Commun.">
        <title>Thousands of microbial genomes shed light on interconnected biogeochemical processes in an aquifer system.</title>
        <authorList>
            <person name="Anantharaman K."/>
            <person name="Brown C.T."/>
            <person name="Hug L.A."/>
            <person name="Sharon I."/>
            <person name="Castelle C.J."/>
            <person name="Probst A.J."/>
            <person name="Thomas B.C."/>
            <person name="Singh A."/>
            <person name="Wilkins M.J."/>
            <person name="Karaoz U."/>
            <person name="Brodie E.L."/>
            <person name="Williams K.H."/>
            <person name="Hubbard S.S."/>
            <person name="Banfield J.F."/>
        </authorList>
    </citation>
    <scope>NUCLEOTIDE SEQUENCE [LARGE SCALE GENOMIC DNA]</scope>
</reference>
<gene>
    <name evidence="1" type="ORF">A3C25_05835</name>
</gene>
<sequence length="289" mass="33446">MPNNFDPSSIAFAVITYYPKWYGGNLQSIKHTDKVRGDLAIDFFKEASKRGYQVVAADGKSSKTFRKTISKIPLLTIINRRSVKRSLAKKQAIKKASGLLGAKVIVLTEAEKISLVTDCLPELVNPIINDEADIIIPKRSATLFQKTYPEYMFQSEREGNKLYNDILRINGFLKDREEFDAFFGPRIFKNTSEIRALFTRGYRIKIDKKAFLEPYFDPETYSTTFSLPLIKAFKKGLRVKSVEVPFSYPMIQRDNEEKGARELFEEKRRIQRVGFLVELLYIIHYLNQR</sequence>
<evidence type="ECO:0000313" key="2">
    <source>
        <dbReference type="Proteomes" id="UP000177913"/>
    </source>
</evidence>
<accession>A0A1F7GYQ2</accession>
<evidence type="ECO:0000313" key="1">
    <source>
        <dbReference type="EMBL" id="OGK24220.1"/>
    </source>
</evidence>
<protein>
    <recommendedName>
        <fullName evidence="3">Glycosyltransferase 2-like domain-containing protein</fullName>
    </recommendedName>
</protein>
<dbReference type="Proteomes" id="UP000177913">
    <property type="component" value="Unassembled WGS sequence"/>
</dbReference>
<evidence type="ECO:0008006" key="3">
    <source>
        <dbReference type="Google" id="ProtNLM"/>
    </source>
</evidence>
<dbReference type="AlphaFoldDB" id="A0A1F7GYQ2"/>
<dbReference type="EMBL" id="MFZO01000037">
    <property type="protein sequence ID" value="OGK24220.1"/>
    <property type="molecule type" value="Genomic_DNA"/>
</dbReference>
<proteinExistence type="predicted"/>